<evidence type="ECO:0000313" key="8">
    <source>
        <dbReference type="Proteomes" id="UP001213000"/>
    </source>
</evidence>
<dbReference type="GO" id="GO:0005730">
    <property type="term" value="C:nucleolus"/>
    <property type="evidence" value="ECO:0007669"/>
    <property type="project" value="UniProtKB-SubCell"/>
</dbReference>
<evidence type="ECO:0000313" key="7">
    <source>
        <dbReference type="EMBL" id="KAJ3576765.1"/>
    </source>
</evidence>
<dbReference type="EMBL" id="JANIEX010000005">
    <property type="protein sequence ID" value="KAJ3576765.1"/>
    <property type="molecule type" value="Genomic_DNA"/>
</dbReference>
<feature type="region of interest" description="Disordered" evidence="5">
    <location>
        <begin position="329"/>
        <end position="374"/>
    </location>
</feature>
<dbReference type="InterPro" id="IPR039761">
    <property type="entry name" value="Bms1/Tsr1"/>
</dbReference>
<dbReference type="InterPro" id="IPR012948">
    <property type="entry name" value="AARP2CN"/>
</dbReference>
<proteinExistence type="inferred from homology"/>
<dbReference type="AlphaFoldDB" id="A0AAD5W4D3"/>
<gene>
    <name evidence="7" type="ORF">NP233_g203</name>
</gene>
<comment type="subcellular location">
    <subcellularLocation>
        <location evidence="1">Nucleus</location>
        <location evidence="1">Nucleolus</location>
    </subcellularLocation>
</comment>
<dbReference type="GO" id="GO:0030688">
    <property type="term" value="C:preribosome, small subunit precursor"/>
    <property type="evidence" value="ECO:0007669"/>
    <property type="project" value="TreeGrafter"/>
</dbReference>
<evidence type="ECO:0000256" key="3">
    <source>
        <dbReference type="ARBA" id="ARBA00023242"/>
    </source>
</evidence>
<keyword evidence="2" id="KW-0690">Ribosome biogenesis</keyword>
<dbReference type="Proteomes" id="UP001213000">
    <property type="component" value="Unassembled WGS sequence"/>
</dbReference>
<evidence type="ECO:0000256" key="2">
    <source>
        <dbReference type="ARBA" id="ARBA00022517"/>
    </source>
</evidence>
<dbReference type="GO" id="GO:0000479">
    <property type="term" value="P:endonucleolytic cleavage of tricistronic rRNA transcript (SSU-rRNA, 5.8S rRNA, LSU-rRNA)"/>
    <property type="evidence" value="ECO:0007669"/>
    <property type="project" value="TreeGrafter"/>
</dbReference>
<accession>A0AAD5W4D3</accession>
<dbReference type="GO" id="GO:0034511">
    <property type="term" value="F:U3 snoRNA binding"/>
    <property type="evidence" value="ECO:0007669"/>
    <property type="project" value="TreeGrafter"/>
</dbReference>
<protein>
    <recommendedName>
        <fullName evidence="6">Bms1-type G domain-containing protein</fullName>
    </recommendedName>
</protein>
<name>A0AAD5W4D3_9AGAR</name>
<dbReference type="GO" id="GO:0000462">
    <property type="term" value="P:maturation of SSU-rRNA from tricistronic rRNA transcript (SSU-rRNA, 5.8S rRNA, LSU-rRNA)"/>
    <property type="evidence" value="ECO:0007669"/>
    <property type="project" value="TreeGrafter"/>
</dbReference>
<dbReference type="PROSITE" id="PS51714">
    <property type="entry name" value="G_BMS1"/>
    <property type="match status" value="1"/>
</dbReference>
<dbReference type="PANTHER" id="PTHR12858">
    <property type="entry name" value="RIBOSOME BIOGENESIS PROTEIN"/>
    <property type="match status" value="1"/>
</dbReference>
<dbReference type="SMART" id="SM01362">
    <property type="entry name" value="DUF663"/>
    <property type="match status" value="1"/>
</dbReference>
<evidence type="ECO:0000256" key="5">
    <source>
        <dbReference type="SAM" id="MobiDB-lite"/>
    </source>
</evidence>
<evidence type="ECO:0000256" key="1">
    <source>
        <dbReference type="ARBA" id="ARBA00004604"/>
    </source>
</evidence>
<keyword evidence="3" id="KW-0539">Nucleus</keyword>
<dbReference type="SMART" id="SM00785">
    <property type="entry name" value="AARP2CN"/>
    <property type="match status" value="1"/>
</dbReference>
<comment type="caution">
    <text evidence="7">The sequence shown here is derived from an EMBL/GenBank/DDBJ whole genome shotgun (WGS) entry which is preliminary data.</text>
</comment>
<feature type="region of interest" description="Disordered" evidence="5">
    <location>
        <begin position="1"/>
        <end position="46"/>
    </location>
</feature>
<feature type="domain" description="Bms1-type G" evidence="6">
    <location>
        <begin position="86"/>
        <end position="246"/>
    </location>
</feature>
<evidence type="ECO:0000256" key="4">
    <source>
        <dbReference type="ARBA" id="ARBA00038288"/>
    </source>
</evidence>
<organism evidence="7 8">
    <name type="scientific">Leucocoprinus birnbaumii</name>
    <dbReference type="NCBI Taxonomy" id="56174"/>
    <lineage>
        <taxon>Eukaryota</taxon>
        <taxon>Fungi</taxon>
        <taxon>Dikarya</taxon>
        <taxon>Basidiomycota</taxon>
        <taxon>Agaricomycotina</taxon>
        <taxon>Agaricomycetes</taxon>
        <taxon>Agaricomycetidae</taxon>
        <taxon>Agaricales</taxon>
        <taxon>Agaricineae</taxon>
        <taxon>Agaricaceae</taxon>
        <taxon>Leucocoprinus</taxon>
    </lineage>
</organism>
<dbReference type="GO" id="GO:0003924">
    <property type="term" value="F:GTPase activity"/>
    <property type="evidence" value="ECO:0007669"/>
    <property type="project" value="TreeGrafter"/>
</dbReference>
<dbReference type="InterPro" id="IPR030387">
    <property type="entry name" value="G_Bms1/Tsr1_dom"/>
</dbReference>
<sequence length="791" mass="89523">MVEAAFHHRSTLKQSNKAFKSKHATRRSLKEAAKGKTAHTSPKAVSTNNAAAQLRLNRRNNAKQAQTKKRNAIVSATRIFNGADGAPRIVAVIPLSGDVNARNLIGALAESLEVSAEDCPQDGLWKMRADRFKTSIQFRPVPYRNFYDALDACKVADYVVFGLSPTVEVDTWGDTLLRSLQAQGLPEVVSVVSPDSSIDAKSRSGILKSLLSFMQYFVPSQTRVYDLHSSSDRINALRALSEGKPGEPRWRDGRTWVLGEGVEWEDGVLKVTGVVRGAALSANRLVHLPNFGDYQMLKIVSAPLPRSHGKTGGMDVEPSLLAEPDMNEADSLVSSNDPDDMANEQTWPTEEEMKGTPGDIENPIPDAPKGTTPRIVKRIPKGMSEYQAAWIVDETDEEDEEGDGSDRDMRQEEEEEEMVDLVIDDDKDMDMESRREVDFDELDIEEEERQLVKWRNRQREEEDDLQFPDEIDTPQDVPASTRFQRYRGMRSFRTSPWDPYENLPRDYARIFQFEDFKRTERSVRRRAEDEPNTVEPGTRVTLHIRDVPREAEKGLIVLFSLFQHEHKKSVLHFTVQRNTEYDGSVRSKDPVILCVGPRRLAVNPIYSQHTRGGGKGANNVHKFERYFRHGVTNVATTYGPIVYGSQPCLLLRETSDLQAPQLVAMGSFLNPDTTRIVAKRIVLSGHPFKVHKKTATVRYMFFNADDIRYFKPIQLHTKHGRTGHIRESLGTHGYFKAHFDGPINQMDTVCMSLYKRVYPKWSRLWTVQERTNPEGGLPTNGSGHTDDAMEE</sequence>
<dbReference type="Pfam" id="PF22298">
    <property type="entry name" value="Tsr1_G-like"/>
    <property type="match status" value="1"/>
</dbReference>
<evidence type="ECO:0000259" key="6">
    <source>
        <dbReference type="PROSITE" id="PS51714"/>
    </source>
</evidence>
<comment type="similarity">
    <text evidence="4">Belongs to the TRAFAC class translation factor GTPase superfamily. Bms1-like GTPase family. TSR1 subfamily.</text>
</comment>
<feature type="compositionally biased region" description="Acidic residues" evidence="5">
    <location>
        <begin position="394"/>
        <end position="403"/>
    </location>
</feature>
<dbReference type="InterPro" id="IPR007034">
    <property type="entry name" value="BMS1_TSR1_C"/>
</dbReference>
<dbReference type="Pfam" id="PF08142">
    <property type="entry name" value="AARP2CN"/>
    <property type="match status" value="1"/>
</dbReference>
<dbReference type="PANTHER" id="PTHR12858:SF1">
    <property type="entry name" value="PRE-RRNA-PROCESSING PROTEIN TSR1 HOMOLOG"/>
    <property type="match status" value="1"/>
</dbReference>
<feature type="region of interest" description="Disordered" evidence="5">
    <location>
        <begin position="394"/>
        <end position="417"/>
    </location>
</feature>
<keyword evidence="8" id="KW-1185">Reference proteome</keyword>
<dbReference type="Pfam" id="PF04950">
    <property type="entry name" value="RIBIOP_C"/>
    <property type="match status" value="1"/>
</dbReference>
<feature type="region of interest" description="Disordered" evidence="5">
    <location>
        <begin position="769"/>
        <end position="791"/>
    </location>
</feature>
<dbReference type="GO" id="GO:0005525">
    <property type="term" value="F:GTP binding"/>
    <property type="evidence" value="ECO:0007669"/>
    <property type="project" value="TreeGrafter"/>
</dbReference>
<feature type="region of interest" description="Disordered" evidence="5">
    <location>
        <begin position="455"/>
        <end position="476"/>
    </location>
</feature>
<reference evidence="7" key="1">
    <citation type="submission" date="2022-07" db="EMBL/GenBank/DDBJ databases">
        <title>Genome Sequence of Leucocoprinus birnbaumii.</title>
        <authorList>
            <person name="Buettner E."/>
        </authorList>
    </citation>
    <scope>NUCLEOTIDE SEQUENCE</scope>
    <source>
        <strain evidence="7">VT141</strain>
    </source>
</reference>
<feature type="compositionally biased region" description="Acidic residues" evidence="5">
    <location>
        <begin position="461"/>
        <end position="473"/>
    </location>
</feature>